<feature type="compositionally biased region" description="Low complexity" evidence="1">
    <location>
        <begin position="48"/>
        <end position="65"/>
    </location>
</feature>
<evidence type="ECO:0000313" key="3">
    <source>
        <dbReference type="Proteomes" id="UP001249851"/>
    </source>
</evidence>
<feature type="region of interest" description="Disordered" evidence="1">
    <location>
        <begin position="226"/>
        <end position="262"/>
    </location>
</feature>
<dbReference type="EMBL" id="JARQWQ010000023">
    <property type="protein sequence ID" value="KAK2564283.1"/>
    <property type="molecule type" value="Genomic_DNA"/>
</dbReference>
<feature type="compositionally biased region" description="Basic and acidic residues" evidence="1">
    <location>
        <begin position="226"/>
        <end position="239"/>
    </location>
</feature>
<gene>
    <name evidence="2" type="ORF">P5673_012538</name>
</gene>
<proteinExistence type="predicted"/>
<accession>A0AAD9QMZ5</accession>
<feature type="compositionally biased region" description="Basic and acidic residues" evidence="1">
    <location>
        <begin position="33"/>
        <end position="44"/>
    </location>
</feature>
<dbReference type="AlphaFoldDB" id="A0AAD9QMZ5"/>
<reference evidence="2" key="2">
    <citation type="journal article" date="2023" name="Science">
        <title>Genomic signatures of disease resistance in endangered staghorn corals.</title>
        <authorList>
            <person name="Vollmer S.V."/>
            <person name="Selwyn J.D."/>
            <person name="Despard B.A."/>
            <person name="Roesel C.L."/>
        </authorList>
    </citation>
    <scope>NUCLEOTIDE SEQUENCE</scope>
    <source>
        <strain evidence="2">K2</strain>
    </source>
</reference>
<feature type="compositionally biased region" description="Polar residues" evidence="1">
    <location>
        <begin position="66"/>
        <end position="75"/>
    </location>
</feature>
<feature type="compositionally biased region" description="Pro residues" evidence="1">
    <location>
        <begin position="115"/>
        <end position="137"/>
    </location>
</feature>
<feature type="compositionally biased region" description="Pro residues" evidence="1">
    <location>
        <begin position="286"/>
        <end position="299"/>
    </location>
</feature>
<organism evidence="2 3">
    <name type="scientific">Acropora cervicornis</name>
    <name type="common">Staghorn coral</name>
    <dbReference type="NCBI Taxonomy" id="6130"/>
    <lineage>
        <taxon>Eukaryota</taxon>
        <taxon>Metazoa</taxon>
        <taxon>Cnidaria</taxon>
        <taxon>Anthozoa</taxon>
        <taxon>Hexacorallia</taxon>
        <taxon>Scleractinia</taxon>
        <taxon>Astrocoeniina</taxon>
        <taxon>Acroporidae</taxon>
        <taxon>Acropora</taxon>
    </lineage>
</organism>
<feature type="region of interest" description="Disordered" evidence="1">
    <location>
        <begin position="25"/>
        <end position="76"/>
    </location>
</feature>
<evidence type="ECO:0000256" key="1">
    <source>
        <dbReference type="SAM" id="MobiDB-lite"/>
    </source>
</evidence>
<dbReference type="Proteomes" id="UP001249851">
    <property type="component" value="Unassembled WGS sequence"/>
</dbReference>
<evidence type="ECO:0000313" key="2">
    <source>
        <dbReference type="EMBL" id="KAK2564283.1"/>
    </source>
</evidence>
<feature type="region of interest" description="Disordered" evidence="1">
    <location>
        <begin position="111"/>
        <end position="139"/>
    </location>
</feature>
<keyword evidence="3" id="KW-1185">Reference proteome</keyword>
<comment type="caution">
    <text evidence="2">The sequence shown here is derived from an EMBL/GenBank/DDBJ whole genome shotgun (WGS) entry which is preliminary data.</text>
</comment>
<name>A0AAD9QMZ5_ACRCE</name>
<reference evidence="2" key="1">
    <citation type="journal article" date="2023" name="G3 (Bethesda)">
        <title>Whole genome assembly and annotation of the endangered Caribbean coral Acropora cervicornis.</title>
        <authorList>
            <person name="Selwyn J.D."/>
            <person name="Vollmer S.V."/>
        </authorList>
    </citation>
    <scope>NUCLEOTIDE SEQUENCE</scope>
    <source>
        <strain evidence="2">K2</strain>
    </source>
</reference>
<keyword evidence="2" id="KW-0675">Receptor</keyword>
<feature type="region of interest" description="Disordered" evidence="1">
    <location>
        <begin position="278"/>
        <end position="307"/>
    </location>
</feature>
<sequence>MTSTVTRGRAHLAIEALTNELRDMITSSNSGPKQEEIPEWERARQALAKVSNQNVKKSSAKSSSKTDTNVTSTPTNNQQQLLAYQQYHPHYFSQWYEYTYPFQYPGYPPSTYHVPPQPPQPSVPPPPTFQPSPPPLPSSTASMFNTTEGNSVMSTNEKDIERKDLFNKFSKQTHYQSSQPWQTSPFSQYQECKNMEKENGHGSQVAPTPTFTARLQSSNSYADVVKHTNDSHRKGEAAHHNKFSPSNNKKSRSYGSVYPEKSYSPPVFTEAAELDNSKWNHQQQQPPTPPPPPPPPPPYEKPKSEKWPPSLREYVQRAFEKCETEADKDQTEQYLKNMLTNAFKDGSAWVIDWDKELLPRYSVEMIVCIG</sequence>
<protein>
    <submittedName>
        <fullName evidence="2">Leukocyte receptor cluster member 8-like protein</fullName>
    </submittedName>
</protein>